<dbReference type="InterPro" id="IPR003732">
    <property type="entry name" value="Daa-tRNA_deacyls_DTD"/>
</dbReference>
<evidence type="ECO:0000313" key="4">
    <source>
        <dbReference type="Proteomes" id="UP000242662"/>
    </source>
</evidence>
<dbReference type="STRING" id="1464122.SAMN05421737_10648"/>
<gene>
    <name evidence="2" type="primary">dtd</name>
    <name evidence="3" type="ORF">SAMN05421737_10648</name>
</gene>
<proteinExistence type="inferred from homology"/>
<comment type="catalytic activity">
    <reaction evidence="2">
        <text>glycyl-tRNA(Ala) + H2O = tRNA(Ala) + glycine + H(+)</text>
        <dbReference type="Rhea" id="RHEA:53744"/>
        <dbReference type="Rhea" id="RHEA-COMP:9657"/>
        <dbReference type="Rhea" id="RHEA-COMP:13640"/>
        <dbReference type="ChEBI" id="CHEBI:15377"/>
        <dbReference type="ChEBI" id="CHEBI:15378"/>
        <dbReference type="ChEBI" id="CHEBI:57305"/>
        <dbReference type="ChEBI" id="CHEBI:78442"/>
        <dbReference type="ChEBI" id="CHEBI:78522"/>
    </reaction>
</comment>
<dbReference type="CDD" id="cd00563">
    <property type="entry name" value="Dtyr_deacylase"/>
    <property type="match status" value="1"/>
</dbReference>
<keyword evidence="2" id="KW-0378">Hydrolase</keyword>
<name>A0A1G6JNP4_9BACI</name>
<dbReference type="GO" id="GO:0000049">
    <property type="term" value="F:tRNA binding"/>
    <property type="evidence" value="ECO:0007669"/>
    <property type="project" value="UniProtKB-UniRule"/>
</dbReference>
<dbReference type="EC" id="3.1.1.-" evidence="2"/>
<dbReference type="InterPro" id="IPR023509">
    <property type="entry name" value="DTD-like_sf"/>
</dbReference>
<dbReference type="AlphaFoldDB" id="A0A1G6JNP4"/>
<comment type="subunit">
    <text evidence="2">Homodimer.</text>
</comment>
<evidence type="ECO:0000313" key="3">
    <source>
        <dbReference type="EMBL" id="SDC20372.1"/>
    </source>
</evidence>
<dbReference type="GO" id="GO:0106026">
    <property type="term" value="F:Gly-tRNA(Ala) deacylase activity"/>
    <property type="evidence" value="ECO:0007669"/>
    <property type="project" value="UniProtKB-UniRule"/>
</dbReference>
<organism evidence="3 4">
    <name type="scientific">Shouchella lonarensis</name>
    <dbReference type="NCBI Taxonomy" id="1464122"/>
    <lineage>
        <taxon>Bacteria</taxon>
        <taxon>Bacillati</taxon>
        <taxon>Bacillota</taxon>
        <taxon>Bacilli</taxon>
        <taxon>Bacillales</taxon>
        <taxon>Bacillaceae</taxon>
        <taxon>Shouchella</taxon>
    </lineage>
</organism>
<comment type="similarity">
    <text evidence="1 2">Belongs to the DTD family.</text>
</comment>
<dbReference type="GO" id="GO:0019478">
    <property type="term" value="P:D-amino acid catabolic process"/>
    <property type="evidence" value="ECO:0007669"/>
    <property type="project" value="UniProtKB-UniRule"/>
</dbReference>
<dbReference type="FunFam" id="3.50.80.10:FF:000001">
    <property type="entry name" value="D-aminoacyl-tRNA deacylase"/>
    <property type="match status" value="1"/>
</dbReference>
<reference evidence="4" key="1">
    <citation type="submission" date="2016-09" db="EMBL/GenBank/DDBJ databases">
        <authorList>
            <person name="Varghese N."/>
            <person name="Submissions S."/>
        </authorList>
    </citation>
    <scope>NUCLEOTIDE SEQUENCE [LARGE SCALE GENOMIC DNA]</scope>
    <source>
        <strain evidence="4">25nlg</strain>
    </source>
</reference>
<comment type="domain">
    <text evidence="2">A Gly-cisPro motif from one monomer fits into the active site of the other monomer to allow specific chiral rejection of L-amino acids.</text>
</comment>
<sequence>MRVVVQRVTRGCVRVDGDVVGEIGAGLVLLVGVTHQDTEEDVAYCADKIAHLRIFNDENDKMNDSILTRGGHVLSVSQFTLYGDCRKGRRPNFMQAAKPDQAASLYDFFNEKLRAHGLHVETGVFGATMEVDLVGDGPVTLIVESGL</sequence>
<evidence type="ECO:0000256" key="1">
    <source>
        <dbReference type="ARBA" id="ARBA00009673"/>
    </source>
</evidence>
<dbReference type="SUPFAM" id="SSF69500">
    <property type="entry name" value="DTD-like"/>
    <property type="match status" value="1"/>
</dbReference>
<dbReference type="PANTHER" id="PTHR10472">
    <property type="entry name" value="D-TYROSYL-TRNA TYR DEACYLASE"/>
    <property type="match status" value="1"/>
</dbReference>
<comment type="function">
    <text evidence="2">An aminoacyl-tRNA editing enzyme that deacylates mischarged D-aminoacyl-tRNAs. Also deacylates mischarged glycyl-tRNA(Ala), protecting cells against glycine mischarging by AlaRS. Acts via tRNA-based rather than protein-based catalysis; rejects L-amino acids rather than detecting D-amino acids in the active site. By recycling D-aminoacyl-tRNA to D-amino acids and free tRNA molecules, this enzyme counteracts the toxicity associated with the formation of D-aminoacyl-tRNA entities in vivo and helps enforce protein L-homochirality.</text>
</comment>
<dbReference type="GO" id="GO:0043908">
    <property type="term" value="F:Ser(Gly)-tRNA(Ala) hydrolase activity"/>
    <property type="evidence" value="ECO:0007669"/>
    <property type="project" value="UniProtKB-UniRule"/>
</dbReference>
<dbReference type="OrthoDB" id="9801395at2"/>
<dbReference type="EC" id="3.1.1.96" evidence="2"/>
<dbReference type="NCBIfam" id="TIGR00256">
    <property type="entry name" value="D-aminoacyl-tRNA deacylase"/>
    <property type="match status" value="1"/>
</dbReference>
<dbReference type="Gene3D" id="3.50.80.10">
    <property type="entry name" value="D-tyrosyl-tRNA(Tyr) deacylase"/>
    <property type="match status" value="1"/>
</dbReference>
<comment type="subcellular location">
    <subcellularLocation>
        <location evidence="2">Cytoplasm</location>
    </subcellularLocation>
</comment>
<keyword evidence="4" id="KW-1185">Reference proteome</keyword>
<dbReference type="HAMAP" id="MF_00518">
    <property type="entry name" value="Deacylase_Dtd"/>
    <property type="match status" value="1"/>
</dbReference>
<evidence type="ECO:0000256" key="2">
    <source>
        <dbReference type="HAMAP-Rule" id="MF_00518"/>
    </source>
</evidence>
<dbReference type="Proteomes" id="UP000242662">
    <property type="component" value="Unassembled WGS sequence"/>
</dbReference>
<dbReference type="GO" id="GO:0051500">
    <property type="term" value="F:D-tyrosyl-tRNA(Tyr) deacylase activity"/>
    <property type="evidence" value="ECO:0007669"/>
    <property type="project" value="TreeGrafter"/>
</dbReference>
<comment type="catalytic activity">
    <reaction evidence="2">
        <text>a D-aminoacyl-tRNA + H2O = a tRNA + a D-alpha-amino acid + H(+)</text>
        <dbReference type="Rhea" id="RHEA:13953"/>
        <dbReference type="Rhea" id="RHEA-COMP:10123"/>
        <dbReference type="Rhea" id="RHEA-COMP:10124"/>
        <dbReference type="ChEBI" id="CHEBI:15377"/>
        <dbReference type="ChEBI" id="CHEBI:15378"/>
        <dbReference type="ChEBI" id="CHEBI:59871"/>
        <dbReference type="ChEBI" id="CHEBI:78442"/>
        <dbReference type="ChEBI" id="CHEBI:79333"/>
        <dbReference type="EC" id="3.1.1.96"/>
    </reaction>
</comment>
<dbReference type="PANTHER" id="PTHR10472:SF5">
    <property type="entry name" value="D-AMINOACYL-TRNA DEACYLASE 1"/>
    <property type="match status" value="1"/>
</dbReference>
<dbReference type="RefSeq" id="WP_090775670.1">
    <property type="nucleotide sequence ID" value="NZ_FMYM01000006.1"/>
</dbReference>
<protein>
    <recommendedName>
        <fullName evidence="2">D-aminoacyl-tRNA deacylase</fullName>
        <shortName evidence="2">DTD</shortName>
        <ecNumber evidence="2">3.1.1.96</ecNumber>
    </recommendedName>
    <alternativeName>
        <fullName evidence="2">Gly-tRNA(Ala) deacylase</fullName>
        <ecNumber evidence="2">3.1.1.-</ecNumber>
    </alternativeName>
</protein>
<keyword evidence="2" id="KW-0694">RNA-binding</keyword>
<keyword evidence="2" id="KW-0963">Cytoplasm</keyword>
<dbReference type="EMBL" id="FMYM01000006">
    <property type="protein sequence ID" value="SDC20372.1"/>
    <property type="molecule type" value="Genomic_DNA"/>
</dbReference>
<keyword evidence="2" id="KW-0820">tRNA-binding</keyword>
<dbReference type="GO" id="GO:0005737">
    <property type="term" value="C:cytoplasm"/>
    <property type="evidence" value="ECO:0007669"/>
    <property type="project" value="UniProtKB-SubCell"/>
</dbReference>
<dbReference type="Pfam" id="PF02580">
    <property type="entry name" value="Tyr_Deacylase"/>
    <property type="match status" value="1"/>
</dbReference>
<feature type="short sequence motif" description="Gly-cisPro motif, important for rejection of L-amino acids" evidence="2">
    <location>
        <begin position="137"/>
        <end position="138"/>
    </location>
</feature>
<accession>A0A1G6JNP4</accession>